<organism evidence="2 3">
    <name type="scientific">Caerostris darwini</name>
    <dbReference type="NCBI Taxonomy" id="1538125"/>
    <lineage>
        <taxon>Eukaryota</taxon>
        <taxon>Metazoa</taxon>
        <taxon>Ecdysozoa</taxon>
        <taxon>Arthropoda</taxon>
        <taxon>Chelicerata</taxon>
        <taxon>Arachnida</taxon>
        <taxon>Araneae</taxon>
        <taxon>Araneomorphae</taxon>
        <taxon>Entelegynae</taxon>
        <taxon>Araneoidea</taxon>
        <taxon>Araneidae</taxon>
        <taxon>Caerostris</taxon>
    </lineage>
</organism>
<protein>
    <submittedName>
        <fullName evidence="2">Uncharacterized protein</fullName>
    </submittedName>
</protein>
<accession>A0AAV4T1B8</accession>
<feature type="region of interest" description="Disordered" evidence="1">
    <location>
        <begin position="1"/>
        <end position="41"/>
    </location>
</feature>
<gene>
    <name evidence="2" type="ORF">CDAR_209571</name>
</gene>
<evidence type="ECO:0000313" key="3">
    <source>
        <dbReference type="Proteomes" id="UP001054837"/>
    </source>
</evidence>
<name>A0AAV4T1B8_9ARAC</name>
<reference evidence="2 3" key="1">
    <citation type="submission" date="2021-06" db="EMBL/GenBank/DDBJ databases">
        <title>Caerostris darwini draft genome.</title>
        <authorList>
            <person name="Kono N."/>
            <person name="Arakawa K."/>
        </authorList>
    </citation>
    <scope>NUCLEOTIDE SEQUENCE [LARGE SCALE GENOMIC DNA]</scope>
</reference>
<proteinExistence type="predicted"/>
<evidence type="ECO:0000256" key="1">
    <source>
        <dbReference type="SAM" id="MobiDB-lite"/>
    </source>
</evidence>
<dbReference type="AlphaFoldDB" id="A0AAV4T1B8"/>
<dbReference type="Proteomes" id="UP001054837">
    <property type="component" value="Unassembled WGS sequence"/>
</dbReference>
<keyword evidence="3" id="KW-1185">Reference proteome</keyword>
<dbReference type="EMBL" id="BPLQ01008773">
    <property type="protein sequence ID" value="GIY39231.1"/>
    <property type="molecule type" value="Genomic_DNA"/>
</dbReference>
<evidence type="ECO:0000313" key="2">
    <source>
        <dbReference type="EMBL" id="GIY39231.1"/>
    </source>
</evidence>
<comment type="caution">
    <text evidence="2">The sequence shown here is derived from an EMBL/GenBank/DDBJ whole genome shotgun (WGS) entry which is preliminary data.</text>
</comment>
<sequence>MTLGLRQPRLTWLQRTRGPGPLISAGPPGRPGATGEQKRKSHHGGFSIVILIWPELEPNAFFQRLRAISHSREGELTGYKKASENFFTVRK</sequence>